<keyword evidence="1" id="KW-0802">TPR repeat</keyword>
<feature type="repeat" description="TPR" evidence="1">
    <location>
        <begin position="124"/>
        <end position="157"/>
    </location>
</feature>
<dbReference type="InterPro" id="IPR011990">
    <property type="entry name" value="TPR-like_helical_dom_sf"/>
</dbReference>
<dbReference type="PROSITE" id="PS50293">
    <property type="entry name" value="TPR_REGION"/>
    <property type="match status" value="1"/>
</dbReference>
<reference evidence="2 3" key="1">
    <citation type="submission" date="2015-11" db="EMBL/GenBank/DDBJ databases">
        <authorList>
            <person name="Varghese N."/>
        </authorList>
    </citation>
    <scope>NUCLEOTIDE SEQUENCE [LARGE SCALE GENOMIC DNA]</scope>
    <source>
        <strain evidence="2 3">JGI-25</strain>
    </source>
</reference>
<organism evidence="2 3">
    <name type="scientific">Kryptobacter tengchongensis</name>
    <dbReference type="NCBI Taxonomy" id="1643429"/>
    <lineage>
        <taxon>Bacteria</taxon>
        <taxon>Pseudomonadati</taxon>
        <taxon>Candidatus Kryptoniota</taxon>
        <taxon>Candidatus Kryptobacter</taxon>
    </lineage>
</organism>
<dbReference type="SUPFAM" id="SSF48452">
    <property type="entry name" value="TPR-like"/>
    <property type="match status" value="3"/>
</dbReference>
<dbReference type="EMBL" id="CZVV01000018">
    <property type="protein sequence ID" value="CUS98617.1"/>
    <property type="molecule type" value="Genomic_DNA"/>
</dbReference>
<dbReference type="InterPro" id="IPR019734">
    <property type="entry name" value="TPR_rpt"/>
</dbReference>
<protein>
    <submittedName>
        <fullName evidence="2">Tetratricopeptide repeat-containing protein</fullName>
    </submittedName>
</protein>
<evidence type="ECO:0000256" key="1">
    <source>
        <dbReference type="PROSITE-ProRule" id="PRU00339"/>
    </source>
</evidence>
<feature type="repeat" description="TPR" evidence="1">
    <location>
        <begin position="204"/>
        <end position="237"/>
    </location>
</feature>
<dbReference type="AlphaFoldDB" id="A0A916LIR3"/>
<name>A0A916LIR3_KRYT1</name>
<feature type="repeat" description="TPR" evidence="1">
    <location>
        <begin position="244"/>
        <end position="277"/>
    </location>
</feature>
<evidence type="ECO:0000313" key="3">
    <source>
        <dbReference type="Proteomes" id="UP000243105"/>
    </source>
</evidence>
<dbReference type="SMART" id="SM00028">
    <property type="entry name" value="TPR"/>
    <property type="match status" value="8"/>
</dbReference>
<comment type="caution">
    <text evidence="2">The sequence shown here is derived from an EMBL/GenBank/DDBJ whole genome shotgun (WGS) entry which is preliminary data.</text>
</comment>
<sequence length="415" mass="47909">MKRLKSSFLDKVIAVARRYCGDDFIKKFNQIVKEREENFILDLKEAKNKIEVEPEVQEEIVNELKFDTLLSLSAEYLEQYKFIQMCFDIGDVCLTYGEFDKAENCFLLVIKKAGKTREFDEARAKAYVKLGEVKTKQNELNDAVSALKQGLKIYQKLRNTDGVALCENGLGIAFYESGRYDFGTTYFNHALKKAEKTKNEELIARLHINLGIIESMRGNWDKAISHFQQALPRLEKRGDALRLAQTYHNIGITLIHKGEYDAAVKEFDKSIELAQKLEDSYMLALAYLGKADAYVRIKDLPLATAYVTRSLDIFYKIGDRQSIADAYRILGVIQLEHGNLQLAESYFKTSIDLNLEFKNWLNLGETYYELSQLYRKQEQIDKARESLSSSLKYFKKIKVKSYIARIQIELSELKA</sequence>
<dbReference type="PANTHER" id="PTHR10098:SF108">
    <property type="entry name" value="TETRATRICOPEPTIDE REPEAT PROTEIN 28"/>
    <property type="match status" value="1"/>
</dbReference>
<proteinExistence type="predicted"/>
<dbReference type="Pfam" id="PF13424">
    <property type="entry name" value="TPR_12"/>
    <property type="match status" value="3"/>
</dbReference>
<dbReference type="PROSITE" id="PS50005">
    <property type="entry name" value="TPR"/>
    <property type="match status" value="4"/>
</dbReference>
<dbReference type="Proteomes" id="UP000243105">
    <property type="component" value="Unassembled WGS sequence"/>
</dbReference>
<gene>
    <name evidence="2" type="ORF">JGI25_00446</name>
</gene>
<accession>A0A916LIR3</accession>
<feature type="repeat" description="TPR" evidence="1">
    <location>
        <begin position="324"/>
        <end position="357"/>
    </location>
</feature>
<dbReference type="PANTHER" id="PTHR10098">
    <property type="entry name" value="RAPSYN-RELATED"/>
    <property type="match status" value="1"/>
</dbReference>
<dbReference type="RefSeq" id="WP_072263644.1">
    <property type="nucleotide sequence ID" value="NZ_CZVV01000018.1"/>
</dbReference>
<evidence type="ECO:0000313" key="2">
    <source>
        <dbReference type="EMBL" id="CUS98617.1"/>
    </source>
</evidence>
<dbReference type="Gene3D" id="1.25.40.10">
    <property type="entry name" value="Tetratricopeptide repeat domain"/>
    <property type="match status" value="3"/>
</dbReference>